<accession>A0A9P6EAX1</accession>
<evidence type="ECO:0000256" key="1">
    <source>
        <dbReference type="SAM" id="Phobius"/>
    </source>
</evidence>
<gene>
    <name evidence="2" type="ORF">CPB83DRAFT_502463</name>
</gene>
<keyword evidence="1" id="KW-1133">Transmembrane helix</keyword>
<feature type="transmembrane region" description="Helical" evidence="1">
    <location>
        <begin position="16"/>
        <end position="43"/>
    </location>
</feature>
<evidence type="ECO:0000313" key="2">
    <source>
        <dbReference type="EMBL" id="KAF9525998.1"/>
    </source>
</evidence>
<evidence type="ECO:0000313" key="3">
    <source>
        <dbReference type="Proteomes" id="UP000807306"/>
    </source>
</evidence>
<name>A0A9P6EAX1_9AGAR</name>
<organism evidence="2 3">
    <name type="scientific">Crepidotus variabilis</name>
    <dbReference type="NCBI Taxonomy" id="179855"/>
    <lineage>
        <taxon>Eukaryota</taxon>
        <taxon>Fungi</taxon>
        <taxon>Dikarya</taxon>
        <taxon>Basidiomycota</taxon>
        <taxon>Agaricomycotina</taxon>
        <taxon>Agaricomycetes</taxon>
        <taxon>Agaricomycetidae</taxon>
        <taxon>Agaricales</taxon>
        <taxon>Agaricineae</taxon>
        <taxon>Crepidotaceae</taxon>
        <taxon>Crepidotus</taxon>
    </lineage>
</organism>
<comment type="caution">
    <text evidence="2">The sequence shown here is derived from an EMBL/GenBank/DDBJ whole genome shotgun (WGS) entry which is preliminary data.</text>
</comment>
<keyword evidence="3" id="KW-1185">Reference proteome</keyword>
<dbReference type="Proteomes" id="UP000807306">
    <property type="component" value="Unassembled WGS sequence"/>
</dbReference>
<sequence>MLRSGKLQWVVLLDRIYITTVLVVYSQCQYIYVSFIICVPKLLNPIQKWKNKQILYIAKRLLGLCQHADHLKSSCEFTFVPWHLEPACH</sequence>
<proteinExistence type="predicted"/>
<keyword evidence="1" id="KW-0472">Membrane</keyword>
<dbReference type="AlphaFoldDB" id="A0A9P6EAX1"/>
<keyword evidence="1" id="KW-0812">Transmembrane</keyword>
<dbReference type="EMBL" id="MU157876">
    <property type="protein sequence ID" value="KAF9525998.1"/>
    <property type="molecule type" value="Genomic_DNA"/>
</dbReference>
<reference evidence="2" key="1">
    <citation type="submission" date="2020-11" db="EMBL/GenBank/DDBJ databases">
        <authorList>
            <consortium name="DOE Joint Genome Institute"/>
            <person name="Ahrendt S."/>
            <person name="Riley R."/>
            <person name="Andreopoulos W."/>
            <person name="Labutti K."/>
            <person name="Pangilinan J."/>
            <person name="Ruiz-Duenas F.J."/>
            <person name="Barrasa J.M."/>
            <person name="Sanchez-Garcia M."/>
            <person name="Camarero S."/>
            <person name="Miyauchi S."/>
            <person name="Serrano A."/>
            <person name="Linde D."/>
            <person name="Babiker R."/>
            <person name="Drula E."/>
            <person name="Ayuso-Fernandez I."/>
            <person name="Pacheco R."/>
            <person name="Padilla G."/>
            <person name="Ferreira P."/>
            <person name="Barriuso J."/>
            <person name="Kellner H."/>
            <person name="Castanera R."/>
            <person name="Alfaro M."/>
            <person name="Ramirez L."/>
            <person name="Pisabarro A.G."/>
            <person name="Kuo A."/>
            <person name="Tritt A."/>
            <person name="Lipzen A."/>
            <person name="He G."/>
            <person name="Yan M."/>
            <person name="Ng V."/>
            <person name="Cullen D."/>
            <person name="Martin F."/>
            <person name="Rosso M.-N."/>
            <person name="Henrissat B."/>
            <person name="Hibbett D."/>
            <person name="Martinez A.T."/>
            <person name="Grigoriev I.V."/>
        </authorList>
    </citation>
    <scope>NUCLEOTIDE SEQUENCE</scope>
    <source>
        <strain evidence="2">CBS 506.95</strain>
    </source>
</reference>
<protein>
    <submittedName>
        <fullName evidence="2">Uncharacterized protein</fullName>
    </submittedName>
</protein>